<evidence type="ECO:0000256" key="13">
    <source>
        <dbReference type="SAM" id="Phobius"/>
    </source>
</evidence>
<evidence type="ECO:0000256" key="3">
    <source>
        <dbReference type="ARBA" id="ARBA00007931"/>
    </source>
</evidence>
<keyword evidence="8" id="KW-0378">Hydrolase</keyword>
<evidence type="ECO:0000256" key="12">
    <source>
        <dbReference type="ARBA" id="ARBA00023136"/>
    </source>
</evidence>
<evidence type="ECO:0000256" key="11">
    <source>
        <dbReference type="ARBA" id="ARBA00023049"/>
    </source>
</evidence>
<keyword evidence="9" id="KW-0862">Zinc</keyword>
<dbReference type="Pfam" id="PF02163">
    <property type="entry name" value="Peptidase_M50"/>
    <property type="match status" value="1"/>
</dbReference>
<comment type="caution">
    <text evidence="15">The sequence shown here is derived from an EMBL/GenBank/DDBJ whole genome shotgun (WGS) entry which is preliminary data.</text>
</comment>
<feature type="transmembrane region" description="Helical" evidence="13">
    <location>
        <begin position="166"/>
        <end position="192"/>
    </location>
</feature>
<comment type="cofactor">
    <cofactor evidence="1">
        <name>Zn(2+)</name>
        <dbReference type="ChEBI" id="CHEBI:29105"/>
    </cofactor>
</comment>
<evidence type="ECO:0000256" key="9">
    <source>
        <dbReference type="ARBA" id="ARBA00022833"/>
    </source>
</evidence>
<dbReference type="InterPro" id="IPR044537">
    <property type="entry name" value="Rip2-like"/>
</dbReference>
<evidence type="ECO:0000313" key="15">
    <source>
        <dbReference type="EMBL" id="PIQ86336.1"/>
    </source>
</evidence>
<evidence type="ECO:0000256" key="5">
    <source>
        <dbReference type="ARBA" id="ARBA00022670"/>
    </source>
</evidence>
<keyword evidence="7" id="KW-0479">Metal-binding</keyword>
<dbReference type="Proteomes" id="UP000230859">
    <property type="component" value="Unassembled WGS sequence"/>
</dbReference>
<organism evidence="15 16">
    <name type="scientific">Candidatus Abzuiibacterium crystallinum</name>
    <dbReference type="NCBI Taxonomy" id="1974748"/>
    <lineage>
        <taxon>Bacteria</taxon>
        <taxon>Pseudomonadati</taxon>
        <taxon>Candidatus Omnitrophota</taxon>
        <taxon>Candidatus Abzuiibacterium</taxon>
    </lineage>
</organism>
<keyword evidence="4" id="KW-1003">Cell membrane</keyword>
<evidence type="ECO:0000256" key="7">
    <source>
        <dbReference type="ARBA" id="ARBA00022723"/>
    </source>
</evidence>
<keyword evidence="12 13" id="KW-0472">Membrane</keyword>
<evidence type="ECO:0000256" key="2">
    <source>
        <dbReference type="ARBA" id="ARBA00004651"/>
    </source>
</evidence>
<keyword evidence="6 13" id="KW-0812">Transmembrane</keyword>
<dbReference type="GO" id="GO:0046872">
    <property type="term" value="F:metal ion binding"/>
    <property type="evidence" value="ECO:0007669"/>
    <property type="project" value="UniProtKB-KW"/>
</dbReference>
<evidence type="ECO:0000256" key="10">
    <source>
        <dbReference type="ARBA" id="ARBA00022989"/>
    </source>
</evidence>
<gene>
    <name evidence="15" type="ORF">COV74_05120</name>
</gene>
<keyword evidence="11" id="KW-0482">Metalloprotease</keyword>
<dbReference type="GO" id="GO:0008237">
    <property type="term" value="F:metallopeptidase activity"/>
    <property type="evidence" value="ECO:0007669"/>
    <property type="project" value="UniProtKB-KW"/>
</dbReference>
<protein>
    <submittedName>
        <fullName evidence="15">Site-2 protease family protein</fullName>
    </submittedName>
</protein>
<evidence type="ECO:0000256" key="8">
    <source>
        <dbReference type="ARBA" id="ARBA00022801"/>
    </source>
</evidence>
<sequence length="203" mass="23150">MITTVVVLFFIFLMTVTFHEVSHGLVAFWRGDDTAYRSKRLTLNPFRHIDLFWTILFPAMLLFATGGRFALGMAKPVPVNFSKLKNRKFDMILVAVAGPLANLVFAWFLAGWYHATEYFPFLYGVYFNLGLAFFNLIPIPPLDGSRILAGILPLEAEKWLYQIERFGFIIVALLYFSGILFTLIMPGINLFARLLQVPPVMLS</sequence>
<dbReference type="AlphaFoldDB" id="A0A2H0LPR4"/>
<dbReference type="CDD" id="cd06158">
    <property type="entry name" value="S2P-M50_like_1"/>
    <property type="match status" value="1"/>
</dbReference>
<evidence type="ECO:0000256" key="6">
    <source>
        <dbReference type="ARBA" id="ARBA00022692"/>
    </source>
</evidence>
<evidence type="ECO:0000259" key="14">
    <source>
        <dbReference type="Pfam" id="PF02163"/>
    </source>
</evidence>
<evidence type="ECO:0000256" key="1">
    <source>
        <dbReference type="ARBA" id="ARBA00001947"/>
    </source>
</evidence>
<dbReference type="EMBL" id="PCVY01000046">
    <property type="protein sequence ID" value="PIQ86336.1"/>
    <property type="molecule type" value="Genomic_DNA"/>
</dbReference>
<feature type="transmembrane region" description="Helical" evidence="13">
    <location>
        <begin position="92"/>
        <end position="112"/>
    </location>
</feature>
<evidence type="ECO:0000256" key="4">
    <source>
        <dbReference type="ARBA" id="ARBA00022475"/>
    </source>
</evidence>
<feature type="transmembrane region" description="Helical" evidence="13">
    <location>
        <begin position="51"/>
        <end position="71"/>
    </location>
</feature>
<dbReference type="InterPro" id="IPR008915">
    <property type="entry name" value="Peptidase_M50"/>
</dbReference>
<name>A0A2H0LPR4_9BACT</name>
<comment type="subcellular location">
    <subcellularLocation>
        <location evidence="2">Cell membrane</location>
        <topology evidence="2">Multi-pass membrane protein</topology>
    </subcellularLocation>
</comment>
<reference evidence="15 16" key="1">
    <citation type="submission" date="2017-09" db="EMBL/GenBank/DDBJ databases">
        <title>Depth-based differentiation of microbial function through sediment-hosted aquifers and enrichment of novel symbionts in the deep terrestrial subsurface.</title>
        <authorList>
            <person name="Probst A.J."/>
            <person name="Ladd B."/>
            <person name="Jarett J.K."/>
            <person name="Geller-Mcgrath D.E."/>
            <person name="Sieber C.M."/>
            <person name="Emerson J.B."/>
            <person name="Anantharaman K."/>
            <person name="Thomas B.C."/>
            <person name="Malmstrom R."/>
            <person name="Stieglmeier M."/>
            <person name="Klingl A."/>
            <person name="Woyke T."/>
            <person name="Ryan C.M."/>
            <person name="Banfield J.F."/>
        </authorList>
    </citation>
    <scope>NUCLEOTIDE SEQUENCE [LARGE SCALE GENOMIC DNA]</scope>
    <source>
        <strain evidence="15">CG11_big_fil_rev_8_21_14_0_20_45_26</strain>
    </source>
</reference>
<feature type="domain" description="Peptidase M50" evidence="14">
    <location>
        <begin position="120"/>
        <end position="154"/>
    </location>
</feature>
<keyword evidence="10 13" id="KW-1133">Transmembrane helix</keyword>
<dbReference type="PANTHER" id="PTHR35864">
    <property type="entry name" value="ZINC METALLOPROTEASE MJ0611-RELATED"/>
    <property type="match status" value="1"/>
</dbReference>
<accession>A0A2H0LPR4</accession>
<keyword evidence="5 15" id="KW-0645">Protease</keyword>
<feature type="transmembrane region" description="Helical" evidence="13">
    <location>
        <begin position="118"/>
        <end position="137"/>
    </location>
</feature>
<comment type="similarity">
    <text evidence="3">Belongs to the peptidase M50B family.</text>
</comment>
<dbReference type="GO" id="GO:0005886">
    <property type="term" value="C:plasma membrane"/>
    <property type="evidence" value="ECO:0007669"/>
    <property type="project" value="UniProtKB-SubCell"/>
</dbReference>
<dbReference type="InterPro" id="IPR052348">
    <property type="entry name" value="Metallopeptidase_M50B"/>
</dbReference>
<dbReference type="GO" id="GO:0006508">
    <property type="term" value="P:proteolysis"/>
    <property type="evidence" value="ECO:0007669"/>
    <property type="project" value="UniProtKB-KW"/>
</dbReference>
<proteinExistence type="inferred from homology"/>
<evidence type="ECO:0000313" key="16">
    <source>
        <dbReference type="Proteomes" id="UP000230859"/>
    </source>
</evidence>
<dbReference type="PANTHER" id="PTHR35864:SF1">
    <property type="entry name" value="ZINC METALLOPROTEASE YWHC-RELATED"/>
    <property type="match status" value="1"/>
</dbReference>